<proteinExistence type="predicted"/>
<organism evidence="1 2">
    <name type="scientific">Nyssa sinensis</name>
    <dbReference type="NCBI Taxonomy" id="561372"/>
    <lineage>
        <taxon>Eukaryota</taxon>
        <taxon>Viridiplantae</taxon>
        <taxon>Streptophyta</taxon>
        <taxon>Embryophyta</taxon>
        <taxon>Tracheophyta</taxon>
        <taxon>Spermatophyta</taxon>
        <taxon>Magnoliopsida</taxon>
        <taxon>eudicotyledons</taxon>
        <taxon>Gunneridae</taxon>
        <taxon>Pentapetalae</taxon>
        <taxon>asterids</taxon>
        <taxon>Cornales</taxon>
        <taxon>Nyssaceae</taxon>
        <taxon>Nyssa</taxon>
    </lineage>
</organism>
<name>A0A5J4ZTM0_9ASTE</name>
<accession>A0A5J4ZTM0</accession>
<dbReference type="EMBL" id="CM018048">
    <property type="protein sequence ID" value="KAA8521429.1"/>
    <property type="molecule type" value="Genomic_DNA"/>
</dbReference>
<dbReference type="Proteomes" id="UP000325577">
    <property type="component" value="Linkage Group LG5"/>
</dbReference>
<sequence length="186" mass="21618">MSQSIRRLEWEWQRREKQWLKMVEGGIKTCSRGSDQLWRTEKWLSAVTKEIQDRRWPRSRQGWDCLFSYWQIIRLCTGWVEIEGCMNTELVKRPVHGDEEVLMCAPLATMAAAEGQVVQHAMQKNRQAQVRLGFLRKIGGVSRYLGVSCQGYKGKFMQLFEEIVHINGLERNAGSKKIGETSKEVV</sequence>
<dbReference type="AlphaFoldDB" id="A0A5J4ZTM0"/>
<evidence type="ECO:0000313" key="2">
    <source>
        <dbReference type="Proteomes" id="UP000325577"/>
    </source>
</evidence>
<gene>
    <name evidence="1" type="ORF">F0562_012079</name>
</gene>
<evidence type="ECO:0000313" key="1">
    <source>
        <dbReference type="EMBL" id="KAA8521429.1"/>
    </source>
</evidence>
<reference evidence="1 2" key="1">
    <citation type="submission" date="2019-09" db="EMBL/GenBank/DDBJ databases">
        <title>A chromosome-level genome assembly of the Chinese tupelo Nyssa sinensis.</title>
        <authorList>
            <person name="Yang X."/>
            <person name="Kang M."/>
            <person name="Yang Y."/>
            <person name="Xiong H."/>
            <person name="Wang M."/>
            <person name="Zhang Z."/>
            <person name="Wang Z."/>
            <person name="Wu H."/>
            <person name="Ma T."/>
            <person name="Liu J."/>
            <person name="Xi Z."/>
        </authorList>
    </citation>
    <scope>NUCLEOTIDE SEQUENCE [LARGE SCALE GENOMIC DNA]</scope>
    <source>
        <strain evidence="1">J267</strain>
        <tissue evidence="1">Leaf</tissue>
    </source>
</reference>
<protein>
    <submittedName>
        <fullName evidence="1">Uncharacterized protein</fullName>
    </submittedName>
</protein>
<keyword evidence="2" id="KW-1185">Reference proteome</keyword>